<dbReference type="InterPro" id="IPR018060">
    <property type="entry name" value="HTH_AraC"/>
</dbReference>
<organism evidence="4 5">
    <name type="scientific">Aequorivita aurantiaca</name>
    <dbReference type="NCBI Taxonomy" id="3053356"/>
    <lineage>
        <taxon>Bacteria</taxon>
        <taxon>Pseudomonadati</taxon>
        <taxon>Bacteroidota</taxon>
        <taxon>Flavobacteriia</taxon>
        <taxon>Flavobacteriales</taxon>
        <taxon>Flavobacteriaceae</taxon>
        <taxon>Aequorivita</taxon>
    </lineage>
</organism>
<evidence type="ECO:0000313" key="5">
    <source>
        <dbReference type="Proteomes" id="UP001244787"/>
    </source>
</evidence>
<comment type="caution">
    <text evidence="4">The sequence shown here is derived from an EMBL/GenBank/DDBJ whole genome shotgun (WGS) entry which is preliminary data.</text>
</comment>
<dbReference type="PANTHER" id="PTHR47893:SF1">
    <property type="entry name" value="REGULATORY PROTEIN PCHR"/>
    <property type="match status" value="1"/>
</dbReference>
<dbReference type="PANTHER" id="PTHR47893">
    <property type="entry name" value="REGULATORY PROTEIN PCHR"/>
    <property type="match status" value="1"/>
</dbReference>
<dbReference type="EMBL" id="JAUGQQ010000018">
    <property type="protein sequence ID" value="MDN3725484.1"/>
    <property type="molecule type" value="Genomic_DNA"/>
</dbReference>
<keyword evidence="5" id="KW-1185">Reference proteome</keyword>
<dbReference type="SUPFAM" id="SSF46689">
    <property type="entry name" value="Homeodomain-like"/>
    <property type="match status" value="1"/>
</dbReference>
<evidence type="ECO:0000259" key="3">
    <source>
        <dbReference type="PROSITE" id="PS01124"/>
    </source>
</evidence>
<evidence type="ECO:0000256" key="2">
    <source>
        <dbReference type="ARBA" id="ARBA00023163"/>
    </source>
</evidence>
<dbReference type="RefSeq" id="WP_290255576.1">
    <property type="nucleotide sequence ID" value="NZ_JAUGQQ010000018.1"/>
</dbReference>
<dbReference type="SMART" id="SM00342">
    <property type="entry name" value="HTH_ARAC"/>
    <property type="match status" value="1"/>
</dbReference>
<sequence length="314" mass="35979">MRTIELLPRLNHLLPAKDFFKSSQPKCNEPQPIRLNNFVFKHFKPSLTPVKCIQFFSTESFYLVYAMGDTVTFTINGNPKKIKPHESCVLHDPTGTGIWLDYENALSPNFIVIGIGKPQQFTAEHSCFYKFDRVFKQVATAQMGYFKGKPNPKISDKIIAITNLNLETEANELIFEGLLFNIYGLAMLQINEEHNNGYKKFGGFSCKEVEQLARVSQKITANPGSDYTISSLCRETGLGPNKLQQGFKKMHNRTIIDYIRTKRLEKAVELMKTTNLSISEIVYSVGLSSRSYFSKIFKHKYKCSPKQFQQLQRE</sequence>
<accession>A0ABT8DKW5</accession>
<protein>
    <submittedName>
        <fullName evidence="4">AraC family transcriptional regulator</fullName>
    </submittedName>
</protein>
<reference evidence="4 5" key="1">
    <citation type="submission" date="2023-06" db="EMBL/GenBank/DDBJ databases">
        <authorList>
            <person name="Ye Y.-Q."/>
            <person name="Du Z.-J."/>
        </authorList>
    </citation>
    <scope>NUCLEOTIDE SEQUENCE [LARGE SCALE GENOMIC DNA]</scope>
    <source>
        <strain evidence="4 5">SDUM287046</strain>
    </source>
</reference>
<dbReference type="InterPro" id="IPR009057">
    <property type="entry name" value="Homeodomain-like_sf"/>
</dbReference>
<name>A0ABT8DKW5_9FLAO</name>
<dbReference type="Gene3D" id="1.10.10.60">
    <property type="entry name" value="Homeodomain-like"/>
    <property type="match status" value="1"/>
</dbReference>
<evidence type="ECO:0000313" key="4">
    <source>
        <dbReference type="EMBL" id="MDN3725484.1"/>
    </source>
</evidence>
<dbReference type="Pfam" id="PF12833">
    <property type="entry name" value="HTH_18"/>
    <property type="match status" value="1"/>
</dbReference>
<keyword evidence="2" id="KW-0804">Transcription</keyword>
<evidence type="ECO:0000256" key="1">
    <source>
        <dbReference type="ARBA" id="ARBA00023015"/>
    </source>
</evidence>
<feature type="domain" description="HTH araC/xylS-type" evidence="3">
    <location>
        <begin position="213"/>
        <end position="311"/>
    </location>
</feature>
<dbReference type="Proteomes" id="UP001244787">
    <property type="component" value="Unassembled WGS sequence"/>
</dbReference>
<gene>
    <name evidence="4" type="ORF">QRD02_13930</name>
</gene>
<dbReference type="InterPro" id="IPR053142">
    <property type="entry name" value="PchR_regulatory_protein"/>
</dbReference>
<keyword evidence="1" id="KW-0805">Transcription regulation</keyword>
<proteinExistence type="predicted"/>
<dbReference type="PROSITE" id="PS01124">
    <property type="entry name" value="HTH_ARAC_FAMILY_2"/>
    <property type="match status" value="1"/>
</dbReference>